<evidence type="ECO:0000313" key="10">
    <source>
        <dbReference type="EMBL" id="CAA0104615.1"/>
    </source>
</evidence>
<keyword evidence="8 9" id="KW-0012">Acyltransferase</keyword>
<evidence type="ECO:0000256" key="8">
    <source>
        <dbReference type="ARBA" id="ARBA00023315"/>
    </source>
</evidence>
<evidence type="ECO:0000256" key="1">
    <source>
        <dbReference type="ARBA" id="ARBA00022475"/>
    </source>
</evidence>
<feature type="short sequence motif" description="HXXXXD motif" evidence="9">
    <location>
        <begin position="126"/>
        <end position="131"/>
    </location>
</feature>
<dbReference type="UniPathway" id="UPA00360">
    <property type="reaction ID" value="UER00485"/>
</dbReference>
<dbReference type="GO" id="GO:0005886">
    <property type="term" value="C:plasma membrane"/>
    <property type="evidence" value="ECO:0007669"/>
    <property type="project" value="UniProtKB-SubCell"/>
</dbReference>
<comment type="function">
    <text evidence="9">Catalyzes the transfer of an acyl chain from an acyl-[acyl-carrier-protein] (ACP) to a Kdo(2)-lipid IV(A) to form a Kdo(2)-(acyl)-lipid IV(A).</text>
</comment>
<evidence type="ECO:0000313" key="11">
    <source>
        <dbReference type="Proteomes" id="UP000434580"/>
    </source>
</evidence>
<keyword evidence="2 9" id="KW-0997">Cell inner membrane</keyword>
<comment type="catalytic activity">
    <reaction evidence="9">
        <text>an alpha-Kdo-(2-&gt;4)-alpha-Kdo-(2-&gt;6)-lipid IVA + a fatty acyl-[ACP] = an alpha-Kdo-(2-&gt;4)-alpha-Kdo-(2-&gt;6)-(acyl)-lipid IVA + holo-[ACP]</text>
        <dbReference type="Rhea" id="RHEA:69396"/>
        <dbReference type="Rhea" id="RHEA-COMP:9685"/>
        <dbReference type="Rhea" id="RHEA-COMP:14125"/>
        <dbReference type="ChEBI" id="CHEBI:64479"/>
        <dbReference type="ChEBI" id="CHEBI:138651"/>
        <dbReference type="ChEBI" id="CHEBI:176429"/>
        <dbReference type="ChEBI" id="CHEBI:176430"/>
        <dbReference type="EC" id="2.3.1.241"/>
    </reaction>
</comment>
<dbReference type="PANTHER" id="PTHR30606">
    <property type="entry name" value="LIPID A BIOSYNTHESIS LAUROYL ACYLTRANSFERASE"/>
    <property type="match status" value="1"/>
</dbReference>
<organism evidence="10 11">
    <name type="scientific">BD1-7 clade bacterium</name>
    <dbReference type="NCBI Taxonomy" id="2029982"/>
    <lineage>
        <taxon>Bacteria</taxon>
        <taxon>Pseudomonadati</taxon>
        <taxon>Pseudomonadota</taxon>
        <taxon>Gammaproteobacteria</taxon>
        <taxon>Cellvibrionales</taxon>
        <taxon>Spongiibacteraceae</taxon>
        <taxon>BD1-7 clade</taxon>
    </lineage>
</organism>
<evidence type="ECO:0000256" key="3">
    <source>
        <dbReference type="ARBA" id="ARBA00022679"/>
    </source>
</evidence>
<comment type="subcellular location">
    <subcellularLocation>
        <location evidence="9">Cell inner membrane</location>
        <topology evidence="9">Single-pass membrane protein</topology>
    </subcellularLocation>
</comment>
<sequence>MPKSCIHPRYWPTWMGLGLLWLVTQLPHRWIISLGTHIGHLLYCILKRRRNITEVNVQLCFPEKNADEQVKIVKAIFANNACGILEAAIGWWWPEQKLRGITEIRGLDVLEDTKAEGKGVLCLGAHFTTLELCGTLMPMYTQTDATYRPQNNEVMDWMILKNRQRNCGAVIDRNNTRLFIRRLKQGNTVWYAPDQDYGAKHSVFAPFFGVEAATIVAANRLVNITKSPIVVCFHYRKPDNSGYVIEYFRPPALSDFPSGDDQQDALCINQVMEEIIRKKPEQYMWVHRRFKTRPVRDKHFYTTGYQSILKQRLADAQA</sequence>
<dbReference type="GO" id="GO:0009245">
    <property type="term" value="P:lipid A biosynthetic process"/>
    <property type="evidence" value="ECO:0007669"/>
    <property type="project" value="InterPro"/>
</dbReference>
<evidence type="ECO:0000256" key="5">
    <source>
        <dbReference type="ARBA" id="ARBA00022985"/>
    </source>
</evidence>
<dbReference type="CDD" id="cd07984">
    <property type="entry name" value="LPLAT_LABLAT-like"/>
    <property type="match status" value="1"/>
</dbReference>
<dbReference type="GO" id="GO:0036104">
    <property type="term" value="P:Kdo2-lipid A biosynthetic process"/>
    <property type="evidence" value="ECO:0007669"/>
    <property type="project" value="UniProtKB-UniRule"/>
</dbReference>
<keyword evidence="6 9" id="KW-1133">Transmembrane helix</keyword>
<dbReference type="NCBIfam" id="TIGR02207">
    <property type="entry name" value="lipid_A_htrB"/>
    <property type="match status" value="1"/>
</dbReference>
<evidence type="ECO:0000256" key="2">
    <source>
        <dbReference type="ARBA" id="ARBA00022519"/>
    </source>
</evidence>
<comment type="pathway">
    <text evidence="9">Glycolipid biosynthesis; KDO(2)-lipid A biosynthesis; KDO(2)-lipid A from CMP-3-deoxy-D-manno-octulosonate and lipid IV(A): step 3/4.</text>
</comment>
<accession>A0A5S9PKG4</accession>
<dbReference type="UniPathway" id="UPA00030"/>
<comment type="similarity">
    <text evidence="9">Belongs to the LpxL/LpxM/LpxP family.</text>
</comment>
<keyword evidence="1 9" id="KW-1003">Cell membrane</keyword>
<keyword evidence="4 9" id="KW-0812">Transmembrane</keyword>
<reference evidence="10 11" key="1">
    <citation type="submission" date="2019-11" db="EMBL/GenBank/DDBJ databases">
        <authorList>
            <person name="Holert J."/>
        </authorList>
    </citation>
    <scope>NUCLEOTIDE SEQUENCE [LARGE SCALE GENOMIC DNA]</scope>
    <source>
        <strain evidence="10">BC5_2</strain>
    </source>
</reference>
<name>A0A5S9PKG4_9GAMM</name>
<dbReference type="Proteomes" id="UP000434580">
    <property type="component" value="Unassembled WGS sequence"/>
</dbReference>
<dbReference type="GO" id="GO:0009103">
    <property type="term" value="P:lipopolysaccharide biosynthetic process"/>
    <property type="evidence" value="ECO:0007669"/>
    <property type="project" value="UniProtKB-UniRule"/>
</dbReference>
<dbReference type="EC" id="2.3.1.241" evidence="9"/>
<dbReference type="InterPro" id="IPR004960">
    <property type="entry name" value="LipA_acyltrans"/>
</dbReference>
<keyword evidence="7 9" id="KW-0472">Membrane</keyword>
<dbReference type="EMBL" id="CACSII010000012">
    <property type="protein sequence ID" value="CAA0104615.1"/>
    <property type="molecule type" value="Genomic_DNA"/>
</dbReference>
<keyword evidence="3 9" id="KW-0808">Transferase</keyword>
<evidence type="ECO:0000256" key="9">
    <source>
        <dbReference type="HAMAP-Rule" id="MF_01942"/>
    </source>
</evidence>
<dbReference type="AlphaFoldDB" id="A0A5S9PKG4"/>
<dbReference type="PANTHER" id="PTHR30606:SF9">
    <property type="entry name" value="LIPID A BIOSYNTHESIS LAUROYLTRANSFERASE"/>
    <property type="match status" value="1"/>
</dbReference>
<dbReference type="Pfam" id="PF03279">
    <property type="entry name" value="Lip_A_acyltrans"/>
    <property type="match status" value="1"/>
</dbReference>
<keyword evidence="5 9" id="KW-0448">Lipopolysaccharide biosynthesis</keyword>
<dbReference type="OrthoDB" id="9803456at2"/>
<dbReference type="HAMAP" id="MF_01942">
    <property type="entry name" value="Lipid_A_LpxL_LpxP"/>
    <property type="match status" value="1"/>
</dbReference>
<gene>
    <name evidence="10" type="primary">lpxP</name>
    <name evidence="9" type="synonym">lpxL</name>
    <name evidence="10" type="ORF">DPBNPPHM_01094</name>
</gene>
<comment type="pathway">
    <text evidence="9">Bacterial outer membrane biogenesis; lipopolysaccharide biosynthesis.</text>
</comment>
<protein>
    <recommendedName>
        <fullName evidence="9">Lipid A biosynthesis acyltransferase</fullName>
        <ecNumber evidence="9">2.3.1.241</ecNumber>
    </recommendedName>
    <alternativeName>
        <fullName evidence="9">Kdo(2)-lipid IV(A) acyltransferase</fullName>
    </alternativeName>
</protein>
<dbReference type="GO" id="GO:0008913">
    <property type="term" value="F:Kdo2-lipid IVA acyltransferase activity"/>
    <property type="evidence" value="ECO:0007669"/>
    <property type="project" value="UniProtKB-EC"/>
</dbReference>
<dbReference type="PIRSF" id="PIRSF026649">
    <property type="entry name" value="MsbB"/>
    <property type="match status" value="1"/>
</dbReference>
<proteinExistence type="inferred from homology"/>
<evidence type="ECO:0000256" key="7">
    <source>
        <dbReference type="ARBA" id="ARBA00023136"/>
    </source>
</evidence>
<evidence type="ECO:0000256" key="6">
    <source>
        <dbReference type="ARBA" id="ARBA00022989"/>
    </source>
</evidence>
<dbReference type="InterPro" id="IPR011920">
    <property type="entry name" value="Lipid_A_LpxL_LpxP"/>
</dbReference>
<evidence type="ECO:0000256" key="4">
    <source>
        <dbReference type="ARBA" id="ARBA00022692"/>
    </source>
</evidence>